<proteinExistence type="predicted"/>
<gene>
    <name evidence="2" type="ORF">H5410_003205</name>
</gene>
<accession>A0A9J6B4E1</accession>
<dbReference type="Proteomes" id="UP000824120">
    <property type="component" value="Chromosome 1"/>
</dbReference>
<feature type="region of interest" description="Disordered" evidence="1">
    <location>
        <begin position="1"/>
        <end position="52"/>
    </location>
</feature>
<evidence type="ECO:0008006" key="4">
    <source>
        <dbReference type="Google" id="ProtNLM"/>
    </source>
</evidence>
<comment type="caution">
    <text evidence="2">The sequence shown here is derived from an EMBL/GenBank/DDBJ whole genome shotgun (WGS) entry which is preliminary data.</text>
</comment>
<keyword evidence="3" id="KW-1185">Reference proteome</keyword>
<dbReference type="AlphaFoldDB" id="A0A9J6B4E1"/>
<feature type="compositionally biased region" description="Polar residues" evidence="1">
    <location>
        <begin position="28"/>
        <end position="40"/>
    </location>
</feature>
<evidence type="ECO:0000256" key="1">
    <source>
        <dbReference type="SAM" id="MobiDB-lite"/>
    </source>
</evidence>
<dbReference type="EMBL" id="JACXVP010000001">
    <property type="protein sequence ID" value="KAG5631488.1"/>
    <property type="molecule type" value="Genomic_DNA"/>
</dbReference>
<feature type="compositionally biased region" description="Low complexity" evidence="1">
    <location>
        <begin position="41"/>
        <end position="51"/>
    </location>
</feature>
<organism evidence="2 3">
    <name type="scientific">Solanum commersonii</name>
    <name type="common">Commerson's wild potato</name>
    <name type="synonym">Commerson's nightshade</name>
    <dbReference type="NCBI Taxonomy" id="4109"/>
    <lineage>
        <taxon>Eukaryota</taxon>
        <taxon>Viridiplantae</taxon>
        <taxon>Streptophyta</taxon>
        <taxon>Embryophyta</taxon>
        <taxon>Tracheophyta</taxon>
        <taxon>Spermatophyta</taxon>
        <taxon>Magnoliopsida</taxon>
        <taxon>eudicotyledons</taxon>
        <taxon>Gunneridae</taxon>
        <taxon>Pentapetalae</taxon>
        <taxon>asterids</taxon>
        <taxon>lamiids</taxon>
        <taxon>Solanales</taxon>
        <taxon>Solanaceae</taxon>
        <taxon>Solanoideae</taxon>
        <taxon>Solaneae</taxon>
        <taxon>Solanum</taxon>
    </lineage>
</organism>
<evidence type="ECO:0000313" key="2">
    <source>
        <dbReference type="EMBL" id="KAG5631488.1"/>
    </source>
</evidence>
<sequence length="167" mass="17911">MDRRRAAPVDTSSEVDVDSIPGEAFFPTSASRPSGTPAFTSSLSHGSSTASQPTRITQAMILKIGHLAYSADMWATRSEMPLATTENMPMKEVAAAESKVETDGEQLDLQEDTTYEALTEVEEVMVDSVIQISLADTPMVGSGGASVDVTPALMPRIRVLHRALMPR</sequence>
<evidence type="ECO:0000313" key="3">
    <source>
        <dbReference type="Proteomes" id="UP000824120"/>
    </source>
</evidence>
<protein>
    <recommendedName>
        <fullName evidence="4">Polyprotein protein</fullName>
    </recommendedName>
</protein>
<name>A0A9J6B4E1_SOLCO</name>
<reference evidence="2 3" key="1">
    <citation type="submission" date="2020-09" db="EMBL/GenBank/DDBJ databases">
        <title>De no assembly of potato wild relative species, Solanum commersonii.</title>
        <authorList>
            <person name="Cho K."/>
        </authorList>
    </citation>
    <scope>NUCLEOTIDE SEQUENCE [LARGE SCALE GENOMIC DNA]</scope>
    <source>
        <strain evidence="2">LZ3.2</strain>
        <tissue evidence="2">Leaf</tissue>
    </source>
</reference>